<evidence type="ECO:0000256" key="3">
    <source>
        <dbReference type="ARBA" id="ARBA00022692"/>
    </source>
</evidence>
<evidence type="ECO:0000313" key="8">
    <source>
        <dbReference type="EnsemblMetazoa" id="XP_038077962.1"/>
    </source>
</evidence>
<dbReference type="RefSeq" id="XP_038077962.1">
    <property type="nucleotide sequence ID" value="XM_038222034.1"/>
</dbReference>
<name>A0A914BR39_PATMI</name>
<reference evidence="8" key="1">
    <citation type="submission" date="2022-11" db="UniProtKB">
        <authorList>
            <consortium name="EnsemblMetazoa"/>
        </authorList>
    </citation>
    <scope>IDENTIFICATION</scope>
</reference>
<evidence type="ECO:0000256" key="7">
    <source>
        <dbReference type="SAM" id="Phobius"/>
    </source>
</evidence>
<dbReference type="PANTHER" id="PTHR13674:SF5">
    <property type="entry name" value="UPF0389 PROTEIN CG9231"/>
    <property type="match status" value="1"/>
</dbReference>
<keyword evidence="9" id="KW-1185">Reference proteome</keyword>
<dbReference type="InterPro" id="IPR009432">
    <property type="entry name" value="DUF1075"/>
</dbReference>
<dbReference type="GeneID" id="119745576"/>
<dbReference type="OrthoDB" id="8193498at2759"/>
<proteinExistence type="inferred from homology"/>
<dbReference type="Proteomes" id="UP000887568">
    <property type="component" value="Unplaced"/>
</dbReference>
<keyword evidence="3 7" id="KW-0812">Transmembrane</keyword>
<dbReference type="EnsemblMetazoa" id="XM_038222034.1">
    <property type="protein sequence ID" value="XP_038077962.1"/>
    <property type="gene ID" value="LOC119745576"/>
</dbReference>
<feature type="compositionally biased region" description="Low complexity" evidence="6">
    <location>
        <begin position="79"/>
        <end position="90"/>
    </location>
</feature>
<organism evidence="8 9">
    <name type="scientific">Patiria miniata</name>
    <name type="common">Bat star</name>
    <name type="synonym">Asterina miniata</name>
    <dbReference type="NCBI Taxonomy" id="46514"/>
    <lineage>
        <taxon>Eukaryota</taxon>
        <taxon>Metazoa</taxon>
        <taxon>Echinodermata</taxon>
        <taxon>Eleutherozoa</taxon>
        <taxon>Asterozoa</taxon>
        <taxon>Asteroidea</taxon>
        <taxon>Valvatacea</taxon>
        <taxon>Valvatida</taxon>
        <taxon>Asterinidae</taxon>
        <taxon>Patiria</taxon>
    </lineage>
</organism>
<dbReference type="PANTHER" id="PTHR13674">
    <property type="entry name" value="GROWTH AND TRANSFORMATION-DEPENDENT PROTEIN"/>
    <property type="match status" value="1"/>
</dbReference>
<evidence type="ECO:0000313" key="9">
    <source>
        <dbReference type="Proteomes" id="UP000887568"/>
    </source>
</evidence>
<dbReference type="GO" id="GO:0016020">
    <property type="term" value="C:membrane"/>
    <property type="evidence" value="ECO:0007669"/>
    <property type="project" value="UniProtKB-SubCell"/>
</dbReference>
<comment type="similarity">
    <text evidence="2">Belongs to the UPF0389 family.</text>
</comment>
<comment type="subcellular location">
    <subcellularLocation>
        <location evidence="1">Membrane</location>
        <topology evidence="1">Single-pass membrane protein</topology>
    </subcellularLocation>
</comment>
<accession>A0A914BR39</accession>
<protein>
    <submittedName>
        <fullName evidence="8">Uncharacterized protein</fullName>
    </submittedName>
</protein>
<feature type="transmembrane region" description="Helical" evidence="7">
    <location>
        <begin position="135"/>
        <end position="155"/>
    </location>
</feature>
<evidence type="ECO:0000256" key="4">
    <source>
        <dbReference type="ARBA" id="ARBA00022989"/>
    </source>
</evidence>
<evidence type="ECO:0000256" key="5">
    <source>
        <dbReference type="ARBA" id="ARBA00023136"/>
    </source>
</evidence>
<evidence type="ECO:0000256" key="6">
    <source>
        <dbReference type="SAM" id="MobiDB-lite"/>
    </source>
</evidence>
<evidence type="ECO:0000256" key="1">
    <source>
        <dbReference type="ARBA" id="ARBA00004167"/>
    </source>
</evidence>
<dbReference type="OMA" id="TKFRIYI"/>
<feature type="region of interest" description="Disordered" evidence="6">
    <location>
        <begin position="69"/>
        <end position="95"/>
    </location>
</feature>
<sequence length="189" mass="20498">MLRISRQAVAPVLRVFSRSFTSAKVPCQMQNNRVLLNLNADSAVSTHVGNASGSPVNCCGALRAYSTGKEVEKTPEPQTSGTASGTSESAAIRHREPSNMERKVFVWTGKYKTVDEVPKLVSEAALMSAKTKFRIYINLLMGAATLLAAVAMIIIGRSRAKKGESVSGLNIRRHPEMYGKMIAQEDAKK</sequence>
<dbReference type="Pfam" id="PF06388">
    <property type="entry name" value="DUF1075"/>
    <property type="match status" value="1"/>
</dbReference>
<keyword evidence="4 7" id="KW-1133">Transmembrane helix</keyword>
<evidence type="ECO:0000256" key="2">
    <source>
        <dbReference type="ARBA" id="ARBA00007363"/>
    </source>
</evidence>
<dbReference type="AlphaFoldDB" id="A0A914BR39"/>
<keyword evidence="5 7" id="KW-0472">Membrane</keyword>